<keyword evidence="5" id="KW-1185">Reference proteome</keyword>
<organism evidence="4 5">
    <name type="scientific">Lupinus luteus</name>
    <name type="common">European yellow lupine</name>
    <dbReference type="NCBI Taxonomy" id="3873"/>
    <lineage>
        <taxon>Eukaryota</taxon>
        <taxon>Viridiplantae</taxon>
        <taxon>Streptophyta</taxon>
        <taxon>Embryophyta</taxon>
        <taxon>Tracheophyta</taxon>
        <taxon>Spermatophyta</taxon>
        <taxon>Magnoliopsida</taxon>
        <taxon>eudicotyledons</taxon>
        <taxon>Gunneridae</taxon>
        <taxon>Pentapetalae</taxon>
        <taxon>rosids</taxon>
        <taxon>fabids</taxon>
        <taxon>Fabales</taxon>
        <taxon>Fabaceae</taxon>
        <taxon>Papilionoideae</taxon>
        <taxon>50 kb inversion clade</taxon>
        <taxon>genistoids sensu lato</taxon>
        <taxon>core genistoids</taxon>
        <taxon>Genisteae</taxon>
        <taxon>Lupinus</taxon>
    </lineage>
</organism>
<dbReference type="InterPro" id="IPR056605">
    <property type="entry name" value="LTI65_LTI78_N"/>
</dbReference>
<dbReference type="AlphaFoldDB" id="A0AAV1Y6J9"/>
<feature type="domain" description="LTI65/LTI78 PGEED repeat" evidence="2">
    <location>
        <begin position="326"/>
        <end position="356"/>
    </location>
</feature>
<feature type="compositionally biased region" description="Low complexity" evidence="1">
    <location>
        <begin position="43"/>
        <end position="53"/>
    </location>
</feature>
<evidence type="ECO:0000259" key="2">
    <source>
        <dbReference type="Pfam" id="PF23399"/>
    </source>
</evidence>
<feature type="region of interest" description="Disordered" evidence="1">
    <location>
        <begin position="247"/>
        <end position="324"/>
    </location>
</feature>
<feature type="compositionally biased region" description="Polar residues" evidence="1">
    <location>
        <begin position="494"/>
        <end position="522"/>
    </location>
</feature>
<feature type="region of interest" description="Disordered" evidence="1">
    <location>
        <begin position="494"/>
        <end position="536"/>
    </location>
</feature>
<feature type="compositionally biased region" description="Basic and acidic residues" evidence="1">
    <location>
        <begin position="166"/>
        <end position="187"/>
    </location>
</feature>
<feature type="compositionally biased region" description="Basic residues" evidence="1">
    <location>
        <begin position="79"/>
        <end position="91"/>
    </location>
</feature>
<reference evidence="4 5" key="1">
    <citation type="submission" date="2024-03" db="EMBL/GenBank/DDBJ databases">
        <authorList>
            <person name="Martinez-Hernandez J."/>
        </authorList>
    </citation>
    <scope>NUCLEOTIDE SEQUENCE [LARGE SCALE GENOMIC DNA]</scope>
</reference>
<feature type="domain" description="LTI65/LTI78 N-terminal" evidence="3">
    <location>
        <begin position="68"/>
        <end position="128"/>
    </location>
</feature>
<dbReference type="GO" id="GO:0009737">
    <property type="term" value="P:response to abscisic acid"/>
    <property type="evidence" value="ECO:0007669"/>
    <property type="project" value="InterPro"/>
</dbReference>
<gene>
    <name evidence="4" type="ORF">LLUT_LOCUS30214</name>
</gene>
<dbReference type="PANTHER" id="PTHR33836:SF7">
    <property type="entry name" value="LOW-TEMPERATURE-INDUCED PROTEIN"/>
    <property type="match status" value="1"/>
</dbReference>
<feature type="compositionally biased region" description="Basic and acidic residues" evidence="1">
    <location>
        <begin position="59"/>
        <end position="68"/>
    </location>
</feature>
<protein>
    <submittedName>
        <fullName evidence="4">Uncharacterized protein</fullName>
    </submittedName>
</protein>
<dbReference type="InterPro" id="IPR057059">
    <property type="entry name" value="LTI65/LTI78_PGEED"/>
</dbReference>
<dbReference type="InterPro" id="IPR037491">
    <property type="entry name" value="LTI78/LTI65"/>
</dbReference>
<evidence type="ECO:0000313" key="5">
    <source>
        <dbReference type="Proteomes" id="UP001497480"/>
    </source>
</evidence>
<sequence>MAQLERPQRSLSASKAHPQTVHTMEQLLRVEGSKLSPTHSRAYLASSSSANSSHFTRSKNHDVEEGQNQKKSVLTKVKEKAKKLRHSLSKKKHDDVNTTSPSWGGLEDDGVEENGEYLGAPMYESEKVHEGYIENANQHSRGTPVIAEGYKENARQQHPRGGPLISEKHVLSSDAKDELEQDREKLIGRNMSKRTAQPSATGTKTAATAATSLPGANKNLAEKLIPSNAEGSSKAAHSIASKIQGLSVSKTAEHHTPSSSSSSTTASNPNNTSLSNIAAPKPLVRMHSTVSSSGLRTPAAPMTPVDFPSSAPAGSKNTSPTSQLWDKAVSVKDYLMNKFEPGEDEKALSQVISEAVSPRRTPGDVGVMEKVREAVTSLLRTDEPKKHADTAITTRNSSQTPAQTNNTARASSQIPGPTNNTTHAPLQIPLSTNNTTHASSQFPMSTNNTARASTKAPESTNINTARASSQGAVSTNNSAHAASRYPISTYLRTTRASSQNPASSRNTTRASSQLPVSTNGQEVAQEENHGRVLQAN</sequence>
<dbReference type="Pfam" id="PF23403">
    <property type="entry name" value="LTI65_LTI78_N"/>
    <property type="match status" value="1"/>
</dbReference>
<feature type="compositionally biased region" description="Low complexity" evidence="1">
    <location>
        <begin position="257"/>
        <end position="276"/>
    </location>
</feature>
<evidence type="ECO:0000313" key="4">
    <source>
        <dbReference type="EMBL" id="CAL0329154.1"/>
    </source>
</evidence>
<feature type="region of interest" description="Disordered" evidence="1">
    <location>
        <begin position="1"/>
        <end position="24"/>
    </location>
</feature>
<feature type="compositionally biased region" description="Basic and acidic residues" evidence="1">
    <location>
        <begin position="380"/>
        <end position="389"/>
    </location>
</feature>
<dbReference type="PANTHER" id="PTHR33836">
    <property type="entry name" value="LOW-TEMPERATURE-INDUCED 65 KDA PROTEIN-RELATED"/>
    <property type="match status" value="1"/>
</dbReference>
<feature type="region of interest" description="Disordered" evidence="1">
    <location>
        <begin position="154"/>
        <end position="214"/>
    </location>
</feature>
<dbReference type="EMBL" id="CAXHTB010000021">
    <property type="protein sequence ID" value="CAL0329154.1"/>
    <property type="molecule type" value="Genomic_DNA"/>
</dbReference>
<dbReference type="Pfam" id="PF23399">
    <property type="entry name" value="LTI65_PGEED"/>
    <property type="match status" value="1"/>
</dbReference>
<comment type="caution">
    <text evidence="4">The sequence shown here is derived from an EMBL/GenBank/DDBJ whole genome shotgun (WGS) entry which is preliminary data.</text>
</comment>
<feature type="compositionally biased region" description="Low complexity" evidence="1">
    <location>
        <begin position="200"/>
        <end position="211"/>
    </location>
</feature>
<evidence type="ECO:0000259" key="3">
    <source>
        <dbReference type="Pfam" id="PF23403"/>
    </source>
</evidence>
<proteinExistence type="predicted"/>
<evidence type="ECO:0000256" key="1">
    <source>
        <dbReference type="SAM" id="MobiDB-lite"/>
    </source>
</evidence>
<feature type="compositionally biased region" description="Polar residues" evidence="1">
    <location>
        <begin position="315"/>
        <end position="324"/>
    </location>
</feature>
<feature type="region of interest" description="Disordered" evidence="1">
    <location>
        <begin position="43"/>
        <end position="110"/>
    </location>
</feature>
<feature type="region of interest" description="Disordered" evidence="1">
    <location>
        <begin position="380"/>
        <end position="480"/>
    </location>
</feature>
<feature type="compositionally biased region" description="Polar residues" evidence="1">
    <location>
        <begin position="391"/>
        <end position="480"/>
    </location>
</feature>
<dbReference type="Proteomes" id="UP001497480">
    <property type="component" value="Unassembled WGS sequence"/>
</dbReference>
<accession>A0AAV1Y6J9</accession>
<name>A0AAV1Y6J9_LUPLU</name>